<evidence type="ECO:0000256" key="4">
    <source>
        <dbReference type="ARBA" id="ARBA00022771"/>
    </source>
</evidence>
<keyword evidence="10" id="KW-1185">Reference proteome</keyword>
<keyword evidence="6" id="KW-0862">Zinc</keyword>
<dbReference type="Proteomes" id="UP000756132">
    <property type="component" value="Chromosome 4"/>
</dbReference>
<dbReference type="GO" id="GO:0004842">
    <property type="term" value="F:ubiquitin-protein transferase activity"/>
    <property type="evidence" value="ECO:0007669"/>
    <property type="project" value="InterPro"/>
</dbReference>
<dbReference type="GeneID" id="71983844"/>
<evidence type="ECO:0000259" key="8">
    <source>
        <dbReference type="PROSITE" id="PS51873"/>
    </source>
</evidence>
<keyword evidence="3" id="KW-0677">Repeat</keyword>
<dbReference type="Gene3D" id="1.20.120.1750">
    <property type="match status" value="1"/>
</dbReference>
<dbReference type="PANTHER" id="PTHR11685">
    <property type="entry name" value="RBR FAMILY RING FINGER AND IBR DOMAIN-CONTAINING"/>
    <property type="match status" value="1"/>
</dbReference>
<gene>
    <name evidence="9" type="ORF">CLAFUR5_03966</name>
</gene>
<dbReference type="GO" id="GO:0008270">
    <property type="term" value="F:zinc ion binding"/>
    <property type="evidence" value="ECO:0007669"/>
    <property type="project" value="UniProtKB-KW"/>
</dbReference>
<dbReference type="OMA" id="SEHICAE"/>
<dbReference type="KEGG" id="ffu:CLAFUR5_03966"/>
<dbReference type="OrthoDB" id="10009520at2759"/>
<dbReference type="EMBL" id="CP090166">
    <property type="protein sequence ID" value="UJO17145.1"/>
    <property type="molecule type" value="Genomic_DNA"/>
</dbReference>
<dbReference type="AlphaFoldDB" id="A0A9Q8P8E5"/>
<keyword evidence="1" id="KW-0808">Transferase</keyword>
<protein>
    <recommendedName>
        <fullName evidence="8">RING-type domain-containing protein</fullName>
    </recommendedName>
</protein>
<reference evidence="9" key="2">
    <citation type="journal article" date="2022" name="Microb. Genom.">
        <title>A chromosome-scale genome assembly of the tomato pathogen Cladosporium fulvum reveals a compartmentalized genome architecture and the presence of a dispensable chromosome.</title>
        <authorList>
            <person name="Zaccaron A.Z."/>
            <person name="Chen L.H."/>
            <person name="Samaras A."/>
            <person name="Stergiopoulos I."/>
        </authorList>
    </citation>
    <scope>NUCLEOTIDE SEQUENCE</scope>
    <source>
        <strain evidence="9">Race5_Kim</strain>
    </source>
</reference>
<evidence type="ECO:0000256" key="1">
    <source>
        <dbReference type="ARBA" id="ARBA00022679"/>
    </source>
</evidence>
<dbReference type="CDD" id="cd20336">
    <property type="entry name" value="Rcat_RBR"/>
    <property type="match status" value="1"/>
</dbReference>
<evidence type="ECO:0000313" key="9">
    <source>
        <dbReference type="EMBL" id="UJO17145.1"/>
    </source>
</evidence>
<keyword evidence="4" id="KW-0863">Zinc-finger</keyword>
<dbReference type="SUPFAM" id="SSF57850">
    <property type="entry name" value="RING/U-box"/>
    <property type="match status" value="1"/>
</dbReference>
<evidence type="ECO:0000256" key="6">
    <source>
        <dbReference type="ARBA" id="ARBA00022833"/>
    </source>
</evidence>
<dbReference type="InterPro" id="IPR031127">
    <property type="entry name" value="E3_UB_ligase_RBR"/>
</dbReference>
<dbReference type="InterPro" id="IPR044066">
    <property type="entry name" value="TRIAD_supradom"/>
</dbReference>
<proteinExistence type="predicted"/>
<organism evidence="9 10">
    <name type="scientific">Passalora fulva</name>
    <name type="common">Tomato leaf mold</name>
    <name type="synonym">Cladosporium fulvum</name>
    <dbReference type="NCBI Taxonomy" id="5499"/>
    <lineage>
        <taxon>Eukaryota</taxon>
        <taxon>Fungi</taxon>
        <taxon>Dikarya</taxon>
        <taxon>Ascomycota</taxon>
        <taxon>Pezizomycotina</taxon>
        <taxon>Dothideomycetes</taxon>
        <taxon>Dothideomycetidae</taxon>
        <taxon>Mycosphaerellales</taxon>
        <taxon>Mycosphaerellaceae</taxon>
        <taxon>Fulvia</taxon>
    </lineage>
</organism>
<evidence type="ECO:0000313" key="10">
    <source>
        <dbReference type="Proteomes" id="UP000756132"/>
    </source>
</evidence>
<keyword evidence="5" id="KW-0833">Ubl conjugation pathway</keyword>
<sequence length="417" mass="46402">MPKQPKSTISKQSRPNPLSRPVNKPTFTCDACMADFNNQNPIEIHGDSVCRDCFDTGIKPQFEQAAASETQYPVKWGGKIIELNKDIQKFFSKSFRETWTARVREYETSSKERVYCAGSASNTEPCGLFLGTKAKHRLAKKCNCCGYYSCADCETSFPADPSEHICAEAADEPVDDPFQGLERGRDYQRCPVCDVAIELRDGCNHMTCSMGNCNTHFCFLCGEPATRDSGHWTVGRPCPLYNRAGEGNAQYDHQAAAPPPAEEVAVMEALLVEINAETQGVISHADDPPELRLRRLDRRWLEELRVQLEREHQEAQEAGQQEAPYYQALLALIPGLQVLSGWYTLHLEQDERTRGHKRTLLTGAGLPLGTFLIILPPGTMDRYPRVSAIMRIVLAGLGGEDMNTVAAERLAEADDDA</sequence>
<reference evidence="9" key="1">
    <citation type="submission" date="2021-12" db="EMBL/GenBank/DDBJ databases">
        <authorList>
            <person name="Zaccaron A."/>
            <person name="Stergiopoulos I."/>
        </authorList>
    </citation>
    <scope>NUCLEOTIDE SEQUENCE</scope>
    <source>
        <strain evidence="9">Race5_Kim</strain>
    </source>
</reference>
<evidence type="ECO:0000256" key="3">
    <source>
        <dbReference type="ARBA" id="ARBA00022737"/>
    </source>
</evidence>
<keyword evidence="2" id="KW-0479">Metal-binding</keyword>
<evidence type="ECO:0000256" key="2">
    <source>
        <dbReference type="ARBA" id="ARBA00022723"/>
    </source>
</evidence>
<feature type="region of interest" description="Disordered" evidence="7">
    <location>
        <begin position="1"/>
        <end position="22"/>
    </location>
</feature>
<name>A0A9Q8P8E5_PASFU</name>
<evidence type="ECO:0000256" key="5">
    <source>
        <dbReference type="ARBA" id="ARBA00022786"/>
    </source>
</evidence>
<feature type="domain" description="RING-type" evidence="8">
    <location>
        <begin position="25"/>
        <end position="242"/>
    </location>
</feature>
<dbReference type="Pfam" id="PF22191">
    <property type="entry name" value="IBR_1"/>
    <property type="match status" value="1"/>
</dbReference>
<feature type="compositionally biased region" description="Polar residues" evidence="7">
    <location>
        <begin position="1"/>
        <end position="16"/>
    </location>
</feature>
<evidence type="ECO:0000256" key="7">
    <source>
        <dbReference type="SAM" id="MobiDB-lite"/>
    </source>
</evidence>
<dbReference type="GO" id="GO:0016567">
    <property type="term" value="P:protein ubiquitination"/>
    <property type="evidence" value="ECO:0007669"/>
    <property type="project" value="InterPro"/>
</dbReference>
<dbReference type="PROSITE" id="PS51873">
    <property type="entry name" value="TRIAD"/>
    <property type="match status" value="1"/>
</dbReference>
<dbReference type="RefSeq" id="XP_047761511.1">
    <property type="nucleotide sequence ID" value="XM_047903114.1"/>
</dbReference>
<accession>A0A9Q8P8E5</accession>